<dbReference type="Pfam" id="PF01551">
    <property type="entry name" value="Peptidase_M23"/>
    <property type="match status" value="1"/>
</dbReference>
<keyword evidence="1" id="KW-1133">Transmembrane helix</keyword>
<proteinExistence type="predicted"/>
<name>A0ABV4XPA2_9CYAN</name>
<protein>
    <submittedName>
        <fullName evidence="3">M23 family metallopeptidase</fullName>
        <ecNumber evidence="3">3.4.24.-</ecNumber>
    </submittedName>
</protein>
<organism evidence="3 4">
    <name type="scientific">Floridaenema flaviceps BLCC-F50</name>
    <dbReference type="NCBI Taxonomy" id="3153642"/>
    <lineage>
        <taxon>Bacteria</taxon>
        <taxon>Bacillati</taxon>
        <taxon>Cyanobacteriota</taxon>
        <taxon>Cyanophyceae</taxon>
        <taxon>Oscillatoriophycideae</taxon>
        <taxon>Aerosakkonematales</taxon>
        <taxon>Aerosakkonemataceae</taxon>
        <taxon>Floridanema</taxon>
        <taxon>Floridanema flaviceps</taxon>
    </lineage>
</organism>
<evidence type="ECO:0000313" key="4">
    <source>
        <dbReference type="Proteomes" id="UP001576784"/>
    </source>
</evidence>
<keyword evidence="3" id="KW-0378">Hydrolase</keyword>
<evidence type="ECO:0000259" key="2">
    <source>
        <dbReference type="Pfam" id="PF01551"/>
    </source>
</evidence>
<gene>
    <name evidence="3" type="ORF">ACE1CI_07510</name>
</gene>
<evidence type="ECO:0000256" key="1">
    <source>
        <dbReference type="SAM" id="Phobius"/>
    </source>
</evidence>
<dbReference type="CDD" id="cd12797">
    <property type="entry name" value="M23_peptidase"/>
    <property type="match status" value="1"/>
</dbReference>
<dbReference type="SUPFAM" id="SSF51261">
    <property type="entry name" value="Duplicated hybrid motif"/>
    <property type="match status" value="1"/>
</dbReference>
<dbReference type="InterPro" id="IPR016047">
    <property type="entry name" value="M23ase_b-sheet_dom"/>
</dbReference>
<feature type="domain" description="M23ase beta-sheet core" evidence="2">
    <location>
        <begin position="220"/>
        <end position="318"/>
    </location>
</feature>
<dbReference type="InterPro" id="IPR050570">
    <property type="entry name" value="Cell_wall_metabolism_enzyme"/>
</dbReference>
<feature type="transmembrane region" description="Helical" evidence="1">
    <location>
        <begin position="47"/>
        <end position="65"/>
    </location>
</feature>
<keyword evidence="1" id="KW-0812">Transmembrane</keyword>
<dbReference type="GO" id="GO:0016787">
    <property type="term" value="F:hydrolase activity"/>
    <property type="evidence" value="ECO:0007669"/>
    <property type="project" value="UniProtKB-KW"/>
</dbReference>
<dbReference type="Gene3D" id="2.70.70.10">
    <property type="entry name" value="Glucose Permease (Domain IIA)"/>
    <property type="match status" value="1"/>
</dbReference>
<dbReference type="PANTHER" id="PTHR21666:SF270">
    <property type="entry name" value="MUREIN HYDROLASE ACTIVATOR ENVC"/>
    <property type="match status" value="1"/>
</dbReference>
<dbReference type="RefSeq" id="WP_413262439.1">
    <property type="nucleotide sequence ID" value="NZ_JBHFNR010000050.1"/>
</dbReference>
<dbReference type="EMBL" id="JBHFNR010000050">
    <property type="protein sequence ID" value="MFB2892774.1"/>
    <property type="molecule type" value="Genomic_DNA"/>
</dbReference>
<evidence type="ECO:0000313" key="3">
    <source>
        <dbReference type="EMBL" id="MFB2892774.1"/>
    </source>
</evidence>
<dbReference type="Proteomes" id="UP001576784">
    <property type="component" value="Unassembled WGS sequence"/>
</dbReference>
<dbReference type="InterPro" id="IPR011055">
    <property type="entry name" value="Dup_hybrid_motif"/>
</dbReference>
<comment type="caution">
    <text evidence="3">The sequence shown here is derived from an EMBL/GenBank/DDBJ whole genome shotgun (WGS) entry which is preliminary data.</text>
</comment>
<dbReference type="PANTHER" id="PTHR21666">
    <property type="entry name" value="PEPTIDASE-RELATED"/>
    <property type="match status" value="1"/>
</dbReference>
<dbReference type="EC" id="3.4.24.-" evidence="3"/>
<accession>A0ABV4XPA2</accession>
<reference evidence="3 4" key="1">
    <citation type="submission" date="2024-09" db="EMBL/GenBank/DDBJ databases">
        <title>Floridaenema gen nov. (Aerosakkonemataceae, Aerosakkonematales ord. nov., Cyanobacteria) from benthic tropical and subtropical fresh waters, with the description of four new species.</title>
        <authorList>
            <person name="Moretto J.A."/>
            <person name="Berthold D.E."/>
            <person name="Lefler F.W."/>
            <person name="Huang I.-S."/>
            <person name="Laughinghouse H. IV."/>
        </authorList>
    </citation>
    <scope>NUCLEOTIDE SEQUENCE [LARGE SCALE GENOMIC DNA]</scope>
    <source>
        <strain evidence="3 4">BLCC-F50</strain>
    </source>
</reference>
<keyword evidence="1" id="KW-0472">Membrane</keyword>
<keyword evidence="4" id="KW-1185">Reference proteome</keyword>
<sequence>MSNWQRTILDWKLRISRSTTTLLRRCTTSPKKVSVVQLLNKFKRIPSALFILTTTILFLAAPVIAQRVQVSPASPRLGDTISVIIQDASKQGAKPTLRMDDKSYPMFPINTNTYRAFLPTTPLERPGIRLLQVQVDGQVENLSVNVGSRTFPTQRIRIATTSSGGLEPTQHELNRVAAFRQLATPEKYWTGPFIPPSRARRSTVYGVRRYYNGVFAKDYYHRGLDFAGAQGSPVVAPAPGRVALVGKLSEGFRLHGNTVGIDHGQGVTSVFLHLSRINVQEGDFVQAGQLIGAIGSTGASTGPHLHWGLYVNGKSIDPAPWLAQTME</sequence>